<organism evidence="2 3">
    <name type="scientific">Nezara viridula</name>
    <name type="common">Southern green stink bug</name>
    <name type="synonym">Cimex viridulus</name>
    <dbReference type="NCBI Taxonomy" id="85310"/>
    <lineage>
        <taxon>Eukaryota</taxon>
        <taxon>Metazoa</taxon>
        <taxon>Ecdysozoa</taxon>
        <taxon>Arthropoda</taxon>
        <taxon>Hexapoda</taxon>
        <taxon>Insecta</taxon>
        <taxon>Pterygota</taxon>
        <taxon>Neoptera</taxon>
        <taxon>Paraneoptera</taxon>
        <taxon>Hemiptera</taxon>
        <taxon>Heteroptera</taxon>
        <taxon>Panheteroptera</taxon>
        <taxon>Pentatomomorpha</taxon>
        <taxon>Pentatomoidea</taxon>
        <taxon>Pentatomidae</taxon>
        <taxon>Pentatominae</taxon>
        <taxon>Nezara</taxon>
    </lineage>
</organism>
<evidence type="ECO:0000313" key="3">
    <source>
        <dbReference type="Proteomes" id="UP001152798"/>
    </source>
</evidence>
<dbReference type="EMBL" id="OV725079">
    <property type="protein sequence ID" value="CAH1397262.1"/>
    <property type="molecule type" value="Genomic_DNA"/>
</dbReference>
<keyword evidence="3" id="KW-1185">Reference proteome</keyword>
<dbReference type="OrthoDB" id="410381at2759"/>
<protein>
    <submittedName>
        <fullName evidence="2">Uncharacterized protein</fullName>
    </submittedName>
</protein>
<accession>A0A9P0H8G6</accession>
<evidence type="ECO:0000256" key="1">
    <source>
        <dbReference type="SAM" id="MobiDB-lite"/>
    </source>
</evidence>
<evidence type="ECO:0000313" key="2">
    <source>
        <dbReference type="EMBL" id="CAH1397262.1"/>
    </source>
</evidence>
<sequence length="86" mass="10024">MCIGSKGRQERPSQIDDTTGYIENTTVRSNRGLQDIKEKIVEHQLRWFGHVSRMPKDKSARLTYQTPSERAKKKDRRPRGRPGKTE</sequence>
<dbReference type="Proteomes" id="UP001152798">
    <property type="component" value="Chromosome 3"/>
</dbReference>
<gene>
    <name evidence="2" type="ORF">NEZAVI_LOCUS7121</name>
</gene>
<dbReference type="AlphaFoldDB" id="A0A9P0H8G6"/>
<reference evidence="2" key="1">
    <citation type="submission" date="2022-01" db="EMBL/GenBank/DDBJ databases">
        <authorList>
            <person name="King R."/>
        </authorList>
    </citation>
    <scope>NUCLEOTIDE SEQUENCE</scope>
</reference>
<feature type="region of interest" description="Disordered" evidence="1">
    <location>
        <begin position="52"/>
        <end position="86"/>
    </location>
</feature>
<proteinExistence type="predicted"/>
<feature type="compositionally biased region" description="Basic residues" evidence="1">
    <location>
        <begin position="71"/>
        <end position="86"/>
    </location>
</feature>
<name>A0A9P0H8G6_NEZVI</name>